<keyword evidence="2" id="KW-0472">Membrane</keyword>
<dbReference type="GO" id="GO:0051301">
    <property type="term" value="P:cell division"/>
    <property type="evidence" value="ECO:0007669"/>
    <property type="project" value="UniProtKB-KW"/>
</dbReference>
<dbReference type="SUPFAM" id="SSF56601">
    <property type="entry name" value="beta-lactamase/transpeptidase-like"/>
    <property type="match status" value="1"/>
</dbReference>
<feature type="domain" description="Penicillin-binding protein transpeptidase" evidence="3">
    <location>
        <begin position="245"/>
        <end position="528"/>
    </location>
</feature>
<dbReference type="EMBL" id="FQVM01000016">
    <property type="protein sequence ID" value="SHE89415.1"/>
    <property type="molecule type" value="Genomic_DNA"/>
</dbReference>
<proteinExistence type="predicted"/>
<keyword evidence="4" id="KW-0132">Cell division</keyword>
<dbReference type="InterPro" id="IPR050515">
    <property type="entry name" value="Beta-lactam/transpept"/>
</dbReference>
<evidence type="ECO:0000313" key="4">
    <source>
        <dbReference type="EMBL" id="SHE89415.1"/>
    </source>
</evidence>
<gene>
    <name evidence="4" type="ORF">SAMN05443638_11638</name>
</gene>
<name>A0A1M4X7M9_9CLOT</name>
<keyword evidence="4" id="KW-0131">Cell cycle</keyword>
<accession>A0A1M4X7M9</accession>
<dbReference type="Proteomes" id="UP000184035">
    <property type="component" value="Unassembled WGS sequence"/>
</dbReference>
<evidence type="ECO:0000259" key="3">
    <source>
        <dbReference type="Pfam" id="PF00905"/>
    </source>
</evidence>
<dbReference type="Gene3D" id="3.40.710.10">
    <property type="entry name" value="DD-peptidase/beta-lactamase superfamily"/>
    <property type="match status" value="1"/>
</dbReference>
<dbReference type="PANTHER" id="PTHR30627:SF1">
    <property type="entry name" value="PEPTIDOGLYCAN D,D-TRANSPEPTIDASE FTSI"/>
    <property type="match status" value="1"/>
</dbReference>
<dbReference type="Pfam" id="PF00905">
    <property type="entry name" value="Transpeptidase"/>
    <property type="match status" value="1"/>
</dbReference>
<dbReference type="PANTHER" id="PTHR30627">
    <property type="entry name" value="PEPTIDOGLYCAN D,D-TRANSPEPTIDASE"/>
    <property type="match status" value="1"/>
</dbReference>
<sequence>MRKKLLRLSSLIIFVFIFLAYRVFKVQQNMMEKDNKSNIQKEIISDSKGLLLDEKGENLLDYKKEYYLVIDEKPFRLNDPRTFLDDLLAFSYIVKSDNPDFSLEEIFKNGEKEYIKISENTYYKLKEIKNIKGIYTFSKDVTEKKEAWKIENLLGNYYNEVEDKGKIKKDLKPLGTLERTIYEYIKDNEFPNVKFSLDNNAIYTLSKIDDESKNINIKTTLDNQWQSKIREVLNDPKYSNLENAGVVLVESKTGKIKALAQKDEKQVNILLGGTYGYEPGSIFKILTAELALEEGIIKENEKIYCDGKNCFRNGKSHAHGSIDLETAMKVSCNVFFQKLAMKIGYNDLYNFAKNQGVFSKVLGFQDERIGEADLNGGVTNFSIGQSIVTTPLQMVSLLSTVVNDGTYVKPYIIDSILDEDNNTVKVFSSEDNKKVINEQTARKVKKDMKAVVETGSGYNAKIKGIDIGGKTGTANGNNKDYGTFLGYFNIENQYYNMMVFVPGIEGKNAEGEEMVGGNTAAPIFKDVISSITKK</sequence>
<protein>
    <submittedName>
        <fullName evidence="4">Cell division protein FtsI/penicillin-binding protein 2</fullName>
    </submittedName>
</protein>
<dbReference type="STRING" id="1533.SAMN05443638_11638"/>
<organism evidence="4 5">
    <name type="scientific">Clostridium fallax</name>
    <dbReference type="NCBI Taxonomy" id="1533"/>
    <lineage>
        <taxon>Bacteria</taxon>
        <taxon>Bacillati</taxon>
        <taxon>Bacillota</taxon>
        <taxon>Clostridia</taxon>
        <taxon>Eubacteriales</taxon>
        <taxon>Clostridiaceae</taxon>
        <taxon>Clostridium</taxon>
    </lineage>
</organism>
<dbReference type="GO" id="GO:0008658">
    <property type="term" value="F:penicillin binding"/>
    <property type="evidence" value="ECO:0007669"/>
    <property type="project" value="InterPro"/>
</dbReference>
<dbReference type="AlphaFoldDB" id="A0A1M4X7M9"/>
<comment type="subcellular location">
    <subcellularLocation>
        <location evidence="1">Membrane</location>
    </subcellularLocation>
</comment>
<keyword evidence="5" id="KW-1185">Reference proteome</keyword>
<evidence type="ECO:0000313" key="5">
    <source>
        <dbReference type="Proteomes" id="UP000184035"/>
    </source>
</evidence>
<dbReference type="InterPro" id="IPR012338">
    <property type="entry name" value="Beta-lactam/transpept-like"/>
</dbReference>
<dbReference type="OrthoDB" id="2985542at2"/>
<reference evidence="4 5" key="1">
    <citation type="submission" date="2016-11" db="EMBL/GenBank/DDBJ databases">
        <authorList>
            <person name="Jaros S."/>
            <person name="Januszkiewicz K."/>
            <person name="Wedrychowicz H."/>
        </authorList>
    </citation>
    <scope>NUCLEOTIDE SEQUENCE [LARGE SCALE GENOMIC DNA]</scope>
    <source>
        <strain evidence="4 5">DSM 2631</strain>
    </source>
</reference>
<dbReference type="RefSeq" id="WP_072896405.1">
    <property type="nucleotide sequence ID" value="NZ_FQVM01000016.1"/>
</dbReference>
<dbReference type="GO" id="GO:0071555">
    <property type="term" value="P:cell wall organization"/>
    <property type="evidence" value="ECO:0007669"/>
    <property type="project" value="TreeGrafter"/>
</dbReference>
<dbReference type="InterPro" id="IPR001460">
    <property type="entry name" value="PCN-bd_Tpept"/>
</dbReference>
<dbReference type="GO" id="GO:0005886">
    <property type="term" value="C:plasma membrane"/>
    <property type="evidence" value="ECO:0007669"/>
    <property type="project" value="TreeGrafter"/>
</dbReference>
<evidence type="ECO:0000256" key="2">
    <source>
        <dbReference type="ARBA" id="ARBA00023136"/>
    </source>
</evidence>
<evidence type="ECO:0000256" key="1">
    <source>
        <dbReference type="ARBA" id="ARBA00004370"/>
    </source>
</evidence>